<keyword evidence="1" id="KW-0472">Membrane</keyword>
<evidence type="ECO:0000313" key="2">
    <source>
        <dbReference type="EMBL" id="KAK2088897.1"/>
    </source>
</evidence>
<dbReference type="PANTHER" id="PTHR13800:SF6">
    <property type="entry name" value="TRANSIENT RECEPTOR POTENTIAL CATION CHANNEL SUBFAMILY M MEMBER 4"/>
    <property type="match status" value="1"/>
</dbReference>
<comment type="caution">
    <text evidence="2">The sequence shown here is derived from an EMBL/GenBank/DDBJ whole genome shotgun (WGS) entry which is preliminary data.</text>
</comment>
<keyword evidence="1" id="KW-0812">Transmembrane</keyword>
<sequence length="99" mass="11049">MVFTVRLLHIFTVNKQLGPKIVIVNKMVSEGRGCRVGPGKEWCVEKGRDFEPGFWAHPPGAQAGTCVSQYANWLVVLLLVIFLLVANILLVNLLIAMFR</sequence>
<keyword evidence="1" id="KW-1133">Transmembrane helix</keyword>
<dbReference type="Proteomes" id="UP001266305">
    <property type="component" value="Unassembled WGS sequence"/>
</dbReference>
<reference evidence="2 3" key="1">
    <citation type="submission" date="2023-05" db="EMBL/GenBank/DDBJ databases">
        <title>B98-5 Cell Line De Novo Hybrid Assembly: An Optical Mapping Approach.</title>
        <authorList>
            <person name="Kananen K."/>
            <person name="Auerbach J.A."/>
            <person name="Kautto E."/>
            <person name="Blachly J.S."/>
        </authorList>
    </citation>
    <scope>NUCLEOTIDE SEQUENCE [LARGE SCALE GENOMIC DNA]</scope>
    <source>
        <strain evidence="2">B95-8</strain>
        <tissue evidence="2">Cell line</tissue>
    </source>
</reference>
<keyword evidence="3" id="KW-1185">Reference proteome</keyword>
<dbReference type="PANTHER" id="PTHR13800">
    <property type="entry name" value="TRANSIENT RECEPTOR POTENTIAL CATION CHANNEL, SUBFAMILY M, MEMBER 6"/>
    <property type="match status" value="1"/>
</dbReference>
<feature type="transmembrane region" description="Helical" evidence="1">
    <location>
        <begin position="73"/>
        <end position="98"/>
    </location>
</feature>
<protein>
    <submittedName>
        <fullName evidence="2">Uncharacterized protein</fullName>
    </submittedName>
</protein>
<organism evidence="2 3">
    <name type="scientific">Saguinus oedipus</name>
    <name type="common">Cotton-top tamarin</name>
    <name type="synonym">Oedipomidas oedipus</name>
    <dbReference type="NCBI Taxonomy" id="9490"/>
    <lineage>
        <taxon>Eukaryota</taxon>
        <taxon>Metazoa</taxon>
        <taxon>Chordata</taxon>
        <taxon>Craniata</taxon>
        <taxon>Vertebrata</taxon>
        <taxon>Euteleostomi</taxon>
        <taxon>Mammalia</taxon>
        <taxon>Eutheria</taxon>
        <taxon>Euarchontoglires</taxon>
        <taxon>Primates</taxon>
        <taxon>Haplorrhini</taxon>
        <taxon>Platyrrhini</taxon>
        <taxon>Cebidae</taxon>
        <taxon>Callitrichinae</taxon>
        <taxon>Saguinus</taxon>
    </lineage>
</organism>
<name>A0ABQ9TXK1_SAGOE</name>
<proteinExistence type="predicted"/>
<gene>
    <name evidence="2" type="ORF">P7K49_034804</name>
</gene>
<dbReference type="EMBL" id="JASSZA010000019">
    <property type="protein sequence ID" value="KAK2088897.1"/>
    <property type="molecule type" value="Genomic_DNA"/>
</dbReference>
<dbReference type="InterPro" id="IPR050927">
    <property type="entry name" value="TRPM"/>
</dbReference>
<accession>A0ABQ9TXK1</accession>
<evidence type="ECO:0000256" key="1">
    <source>
        <dbReference type="SAM" id="Phobius"/>
    </source>
</evidence>
<evidence type="ECO:0000313" key="3">
    <source>
        <dbReference type="Proteomes" id="UP001266305"/>
    </source>
</evidence>